<feature type="transmembrane region" description="Helical" evidence="6">
    <location>
        <begin position="148"/>
        <end position="169"/>
    </location>
</feature>
<dbReference type="FunFam" id="1.20.1720.10:FF:000014">
    <property type="entry name" value="MFS drug transporter, putative"/>
    <property type="match status" value="1"/>
</dbReference>
<feature type="transmembrane region" description="Helical" evidence="6">
    <location>
        <begin position="355"/>
        <end position="374"/>
    </location>
</feature>
<comment type="caution">
    <text evidence="8">The sequence shown here is derived from an EMBL/GenBank/DDBJ whole genome shotgun (WGS) entry which is preliminary data.</text>
</comment>
<keyword evidence="3 6" id="KW-0812">Transmembrane</keyword>
<evidence type="ECO:0000256" key="4">
    <source>
        <dbReference type="ARBA" id="ARBA00022989"/>
    </source>
</evidence>
<dbReference type="PRINTS" id="PR01036">
    <property type="entry name" value="TCRTETB"/>
</dbReference>
<sequence length="573" mass="61034">MAVIAEQEAPPGSYQEIGGEYNLSEHAKHAESKDAPADTAENDFPADHQSKQRIAVVMTALSLCVFLAALDITIVSTALPEMVAHFKASDSAYTWIASSYLLANASCVPLWGRISDIWGRKPILMTVVVLFLGGSLICGVAINTAMVIAGRAIQGIGSGGITVLANICVSDMFNVRRRSAYLGIFGATWAIAGAIGPIIGGAFTTYATWRWCFYINLPIGGLAFFGLLFFLQLDTAPLTPLKTGLLSLDWIGLALIVGATLMLLFGLELGGSLHPWSSATIICLLIFGALTAGIFLVYEHRFAHIPIIPTTLFSNSYNLIILLINFCHSTVFLGACFYLPVYFQNILLASSLLSGVYLLPLVLALAVSSGLAGFVMRTTGRSREAIILGMFLTTLGYGLLIDLPATTSWPRIILFQVVAGLGIGPNFQATLIALQANTTPAEMNRGTGTFSFVRQLAAAVSVVVGSVLYARAADGQRSVMAAVLGDTVAQEIVEASTAAAAIVETLPVGEKRVVVFNALTAALRWVWVLYTGVAGVGFLISLCLRDLRLGDAHQRPKKEMDEGLKMEGGSMAR</sequence>
<dbReference type="AlphaFoldDB" id="A0A317V0P9"/>
<dbReference type="GO" id="GO:0022857">
    <property type="term" value="F:transmembrane transporter activity"/>
    <property type="evidence" value="ECO:0007669"/>
    <property type="project" value="InterPro"/>
</dbReference>
<feature type="transmembrane region" description="Helical" evidence="6">
    <location>
        <begin position="455"/>
        <end position="472"/>
    </location>
</feature>
<feature type="transmembrane region" description="Helical" evidence="6">
    <location>
        <begin position="92"/>
        <end position="111"/>
    </location>
</feature>
<name>A0A317V0P9_9EURO</name>
<dbReference type="Gene3D" id="1.20.1250.20">
    <property type="entry name" value="MFS general substrate transporter like domains"/>
    <property type="match status" value="1"/>
</dbReference>
<feature type="domain" description="Major facilitator superfamily (MFS) profile" evidence="7">
    <location>
        <begin position="57"/>
        <end position="512"/>
    </location>
</feature>
<dbReference type="RefSeq" id="XP_025461636.1">
    <property type="nucleotide sequence ID" value="XM_025614787.1"/>
</dbReference>
<evidence type="ECO:0000256" key="3">
    <source>
        <dbReference type="ARBA" id="ARBA00022692"/>
    </source>
</evidence>
<dbReference type="PANTHER" id="PTHR23501:SF102">
    <property type="entry name" value="DRUG TRANSPORTER, PUTATIVE (AFU_ORTHOLOGUE AFUA_3G08530)-RELATED"/>
    <property type="match status" value="1"/>
</dbReference>
<feature type="transmembrane region" description="Helical" evidence="6">
    <location>
        <begin position="412"/>
        <end position="434"/>
    </location>
</feature>
<dbReference type="Proteomes" id="UP000246702">
    <property type="component" value="Unassembled WGS sequence"/>
</dbReference>
<dbReference type="InterPro" id="IPR036259">
    <property type="entry name" value="MFS_trans_sf"/>
</dbReference>
<dbReference type="InterPro" id="IPR020846">
    <property type="entry name" value="MFS_dom"/>
</dbReference>
<feature type="transmembrane region" description="Helical" evidence="6">
    <location>
        <begin position="319"/>
        <end position="343"/>
    </location>
</feature>
<dbReference type="PANTHER" id="PTHR23501">
    <property type="entry name" value="MAJOR FACILITATOR SUPERFAMILY"/>
    <property type="match status" value="1"/>
</dbReference>
<feature type="transmembrane region" description="Helical" evidence="6">
    <location>
        <begin position="279"/>
        <end position="298"/>
    </location>
</feature>
<keyword evidence="9" id="KW-1185">Reference proteome</keyword>
<dbReference type="Gene3D" id="1.20.1720.10">
    <property type="entry name" value="Multidrug resistance protein D"/>
    <property type="match status" value="1"/>
</dbReference>
<gene>
    <name evidence="8" type="ORF">BO94DRAFT_570239</name>
</gene>
<dbReference type="GeneID" id="37116930"/>
<protein>
    <submittedName>
        <fullName evidence="8">MFS drug transporter</fullName>
    </submittedName>
</protein>
<evidence type="ECO:0000256" key="6">
    <source>
        <dbReference type="SAM" id="Phobius"/>
    </source>
</evidence>
<dbReference type="SUPFAM" id="SSF103473">
    <property type="entry name" value="MFS general substrate transporter"/>
    <property type="match status" value="1"/>
</dbReference>
<evidence type="ECO:0000256" key="5">
    <source>
        <dbReference type="ARBA" id="ARBA00023136"/>
    </source>
</evidence>
<reference evidence="8 9" key="1">
    <citation type="submission" date="2016-12" db="EMBL/GenBank/DDBJ databases">
        <title>The genomes of Aspergillus section Nigri reveals drivers in fungal speciation.</title>
        <authorList>
            <consortium name="DOE Joint Genome Institute"/>
            <person name="Vesth T.C."/>
            <person name="Nybo J."/>
            <person name="Theobald S."/>
            <person name="Brandl J."/>
            <person name="Frisvad J.C."/>
            <person name="Nielsen K.F."/>
            <person name="Lyhne E.K."/>
            <person name="Kogle M.E."/>
            <person name="Kuo A."/>
            <person name="Riley R."/>
            <person name="Clum A."/>
            <person name="Nolan M."/>
            <person name="Lipzen A."/>
            <person name="Salamov A."/>
            <person name="Henrissat B."/>
            <person name="Wiebenga A."/>
            <person name="De Vries R.P."/>
            <person name="Grigoriev I.V."/>
            <person name="Mortensen U.H."/>
            <person name="Andersen M.R."/>
            <person name="Baker S.E."/>
        </authorList>
    </citation>
    <scope>NUCLEOTIDE SEQUENCE [LARGE SCALE GENOMIC DNA]</scope>
    <source>
        <strain evidence="8 9">CBS 115572</strain>
    </source>
</reference>
<feature type="transmembrane region" description="Helical" evidence="6">
    <location>
        <begin position="245"/>
        <end position="267"/>
    </location>
</feature>
<dbReference type="CDD" id="cd17502">
    <property type="entry name" value="MFS_Azr1_MDR_like"/>
    <property type="match status" value="1"/>
</dbReference>
<evidence type="ECO:0000256" key="1">
    <source>
        <dbReference type="ARBA" id="ARBA00004141"/>
    </source>
</evidence>
<evidence type="ECO:0000259" key="7">
    <source>
        <dbReference type="PROSITE" id="PS50850"/>
    </source>
</evidence>
<feature type="transmembrane region" description="Helical" evidence="6">
    <location>
        <begin position="181"/>
        <end position="207"/>
    </location>
</feature>
<keyword evidence="4 6" id="KW-1133">Transmembrane helix</keyword>
<evidence type="ECO:0000256" key="2">
    <source>
        <dbReference type="ARBA" id="ARBA00007520"/>
    </source>
</evidence>
<dbReference type="Pfam" id="PF07690">
    <property type="entry name" value="MFS_1"/>
    <property type="match status" value="1"/>
</dbReference>
<dbReference type="EMBL" id="MSFK01000052">
    <property type="protein sequence ID" value="PWY66372.1"/>
    <property type="molecule type" value="Genomic_DNA"/>
</dbReference>
<evidence type="ECO:0000313" key="8">
    <source>
        <dbReference type="EMBL" id="PWY66372.1"/>
    </source>
</evidence>
<keyword evidence="5 6" id="KW-0472">Membrane</keyword>
<evidence type="ECO:0000313" key="9">
    <source>
        <dbReference type="Proteomes" id="UP000246702"/>
    </source>
</evidence>
<comment type="subcellular location">
    <subcellularLocation>
        <location evidence="1">Membrane</location>
        <topology evidence="1">Multi-pass membrane protein</topology>
    </subcellularLocation>
</comment>
<comment type="similarity">
    <text evidence="2">Belongs to the major facilitator superfamily. TCR/Tet family.</text>
</comment>
<proteinExistence type="inferred from homology"/>
<accession>A0A317V0P9</accession>
<dbReference type="GO" id="GO:0005886">
    <property type="term" value="C:plasma membrane"/>
    <property type="evidence" value="ECO:0007669"/>
    <property type="project" value="TreeGrafter"/>
</dbReference>
<feature type="transmembrane region" description="Helical" evidence="6">
    <location>
        <begin position="54"/>
        <end position="80"/>
    </location>
</feature>
<feature type="transmembrane region" description="Helical" evidence="6">
    <location>
        <begin position="123"/>
        <end position="142"/>
    </location>
</feature>
<feature type="transmembrane region" description="Helical" evidence="6">
    <location>
        <begin position="213"/>
        <end position="233"/>
    </location>
</feature>
<organism evidence="8 9">
    <name type="scientific">Aspergillus sclerotioniger CBS 115572</name>
    <dbReference type="NCBI Taxonomy" id="1450535"/>
    <lineage>
        <taxon>Eukaryota</taxon>
        <taxon>Fungi</taxon>
        <taxon>Dikarya</taxon>
        <taxon>Ascomycota</taxon>
        <taxon>Pezizomycotina</taxon>
        <taxon>Eurotiomycetes</taxon>
        <taxon>Eurotiomycetidae</taxon>
        <taxon>Eurotiales</taxon>
        <taxon>Aspergillaceae</taxon>
        <taxon>Aspergillus</taxon>
        <taxon>Aspergillus subgen. Circumdati</taxon>
    </lineage>
</organism>
<dbReference type="InterPro" id="IPR011701">
    <property type="entry name" value="MFS"/>
</dbReference>
<feature type="transmembrane region" description="Helical" evidence="6">
    <location>
        <begin position="525"/>
        <end position="544"/>
    </location>
</feature>
<dbReference type="OrthoDB" id="10021397at2759"/>
<feature type="transmembrane region" description="Helical" evidence="6">
    <location>
        <begin position="386"/>
        <end position="406"/>
    </location>
</feature>
<dbReference type="PROSITE" id="PS50850">
    <property type="entry name" value="MFS"/>
    <property type="match status" value="1"/>
</dbReference>